<dbReference type="InterPro" id="IPR037185">
    <property type="entry name" value="EmrE-like"/>
</dbReference>
<accession>A0A5C5WWT4</accession>
<dbReference type="InterPro" id="IPR000620">
    <property type="entry name" value="EamA_dom"/>
</dbReference>
<dbReference type="GO" id="GO:0016020">
    <property type="term" value="C:membrane"/>
    <property type="evidence" value="ECO:0007669"/>
    <property type="project" value="InterPro"/>
</dbReference>
<protein>
    <submittedName>
        <fullName evidence="3">EamA-like transporter family protein</fullName>
    </submittedName>
</protein>
<feature type="transmembrane region" description="Helical" evidence="1">
    <location>
        <begin position="34"/>
        <end position="55"/>
    </location>
</feature>
<dbReference type="AlphaFoldDB" id="A0A5C5WWT4"/>
<comment type="caution">
    <text evidence="3">The sequence shown here is derived from an EMBL/GenBank/DDBJ whole genome shotgun (WGS) entry which is preliminary data.</text>
</comment>
<dbReference type="PANTHER" id="PTHR22911">
    <property type="entry name" value="ACYL-MALONYL CONDENSING ENZYME-RELATED"/>
    <property type="match status" value="1"/>
</dbReference>
<keyword evidence="4" id="KW-1185">Reference proteome</keyword>
<dbReference type="SUPFAM" id="SSF103481">
    <property type="entry name" value="Multidrug resistance efflux transporter EmrE"/>
    <property type="match status" value="2"/>
</dbReference>
<evidence type="ECO:0000256" key="1">
    <source>
        <dbReference type="SAM" id="Phobius"/>
    </source>
</evidence>
<feature type="transmembrane region" description="Helical" evidence="1">
    <location>
        <begin position="279"/>
        <end position="298"/>
    </location>
</feature>
<dbReference type="EMBL" id="SJPI01000001">
    <property type="protein sequence ID" value="TWT54601.1"/>
    <property type="molecule type" value="Genomic_DNA"/>
</dbReference>
<dbReference type="OrthoDB" id="244774at2"/>
<gene>
    <name evidence="3" type="ORF">Pla22_22510</name>
</gene>
<feature type="domain" description="EamA" evidence="2">
    <location>
        <begin position="2"/>
        <end position="144"/>
    </location>
</feature>
<feature type="transmembrane region" description="Helical" evidence="1">
    <location>
        <begin position="226"/>
        <end position="244"/>
    </location>
</feature>
<sequence length="299" mass="32850">MNWLLLSVVSAFLLGLYDAAKKTSVRGNAVPPVLFWAVTCGASIWIPLLIAGRIFPSEFAAWNLYVTPISGSMHLAILLKSTIVSISWTLAYFALKRLPLSIASPLRAIGPVWTILIATLWLGERPTYLQWIGIAIVVVSFFALSSVGKKEGIYFRRNPAVGWMILATIVGACSGLYDKILLQRFHLDAATVQAWFSIYLVVVLLPLVVYWRVYDSVKTPFQWRRSIPFIAILLLAADFAYFTALSDPDALVSVVSPVRRSATVVSFALGVIYFGEKNVGAKAVCIAILLLGVFTLSFG</sequence>
<organism evidence="3 4">
    <name type="scientific">Rubripirellula amarantea</name>
    <dbReference type="NCBI Taxonomy" id="2527999"/>
    <lineage>
        <taxon>Bacteria</taxon>
        <taxon>Pseudomonadati</taxon>
        <taxon>Planctomycetota</taxon>
        <taxon>Planctomycetia</taxon>
        <taxon>Pirellulales</taxon>
        <taxon>Pirellulaceae</taxon>
        <taxon>Rubripirellula</taxon>
    </lineage>
</organism>
<dbReference type="Gene3D" id="1.10.3730.20">
    <property type="match status" value="1"/>
</dbReference>
<evidence type="ECO:0000259" key="2">
    <source>
        <dbReference type="Pfam" id="PF00892"/>
    </source>
</evidence>
<name>A0A5C5WWT4_9BACT</name>
<keyword evidence="1" id="KW-0472">Membrane</keyword>
<feature type="transmembrane region" description="Helical" evidence="1">
    <location>
        <begin position="194"/>
        <end position="214"/>
    </location>
</feature>
<feature type="transmembrane region" description="Helical" evidence="1">
    <location>
        <begin position="75"/>
        <end position="95"/>
    </location>
</feature>
<reference evidence="3 4" key="1">
    <citation type="submission" date="2019-02" db="EMBL/GenBank/DDBJ databases">
        <title>Deep-cultivation of Planctomycetes and their phenomic and genomic characterization uncovers novel biology.</title>
        <authorList>
            <person name="Wiegand S."/>
            <person name="Jogler M."/>
            <person name="Boedeker C."/>
            <person name="Pinto D."/>
            <person name="Vollmers J."/>
            <person name="Rivas-Marin E."/>
            <person name="Kohn T."/>
            <person name="Peeters S.H."/>
            <person name="Heuer A."/>
            <person name="Rast P."/>
            <person name="Oberbeckmann S."/>
            <person name="Bunk B."/>
            <person name="Jeske O."/>
            <person name="Meyerdierks A."/>
            <person name="Storesund J.E."/>
            <person name="Kallscheuer N."/>
            <person name="Luecker S."/>
            <person name="Lage O.M."/>
            <person name="Pohl T."/>
            <person name="Merkel B.J."/>
            <person name="Hornburger P."/>
            <person name="Mueller R.-W."/>
            <person name="Bruemmer F."/>
            <person name="Labrenz M."/>
            <person name="Spormann A.M."/>
            <person name="Op Den Camp H."/>
            <person name="Overmann J."/>
            <person name="Amann R."/>
            <person name="Jetten M.S.M."/>
            <person name="Mascher T."/>
            <person name="Medema M.H."/>
            <person name="Devos D.P."/>
            <person name="Kaster A.-K."/>
            <person name="Ovreas L."/>
            <person name="Rohde M."/>
            <person name="Galperin M.Y."/>
            <person name="Jogler C."/>
        </authorList>
    </citation>
    <scope>NUCLEOTIDE SEQUENCE [LARGE SCALE GENOMIC DNA]</scope>
    <source>
        <strain evidence="3 4">Pla22</strain>
    </source>
</reference>
<proteinExistence type="predicted"/>
<feature type="transmembrane region" description="Helical" evidence="1">
    <location>
        <begin position="160"/>
        <end position="182"/>
    </location>
</feature>
<dbReference type="PANTHER" id="PTHR22911:SF137">
    <property type="entry name" value="SOLUTE CARRIER FAMILY 35 MEMBER G2-RELATED"/>
    <property type="match status" value="1"/>
</dbReference>
<evidence type="ECO:0000313" key="4">
    <source>
        <dbReference type="Proteomes" id="UP000316598"/>
    </source>
</evidence>
<dbReference type="RefSeq" id="WP_146514621.1">
    <property type="nucleotide sequence ID" value="NZ_SJPI01000001.1"/>
</dbReference>
<evidence type="ECO:0000313" key="3">
    <source>
        <dbReference type="EMBL" id="TWT54601.1"/>
    </source>
</evidence>
<feature type="transmembrane region" description="Helical" evidence="1">
    <location>
        <begin position="128"/>
        <end position="148"/>
    </location>
</feature>
<dbReference type="Pfam" id="PF00892">
    <property type="entry name" value="EamA"/>
    <property type="match status" value="1"/>
</dbReference>
<keyword evidence="1" id="KW-1133">Transmembrane helix</keyword>
<dbReference type="Proteomes" id="UP000316598">
    <property type="component" value="Unassembled WGS sequence"/>
</dbReference>
<keyword evidence="1" id="KW-0812">Transmembrane</keyword>